<dbReference type="KEGG" id="lsm:121120144"/>
<sequence>MEILFWVVSFALSLSSLNSVSSLGTTQNLNISIYTPCLDDEECNKEGWSCFQYFCYPWSEKADAPSPKHFEPCRRSKDCPVGEKGEKGECYRHHSRRRVTSGICLDDVAECYSHDECGSRKCCNGNCCDGAYFEALKAFPCTTNDGCKDLLLGELCCVNIMGALAFETSTPNWNKVCCDNNLGSPIVQIPQDISDEDLQKIDHQISRMGVLKESICKGQEYDFMEMLPSCGNFTTTTTTTTTTPPTPKTTQPKVQQSQTQTSDASQLVSILSNLFALCSLGVLLA</sequence>
<evidence type="ECO:0000256" key="1">
    <source>
        <dbReference type="SAM" id="MobiDB-lite"/>
    </source>
</evidence>
<protein>
    <recommendedName>
        <fullName evidence="4">WAP domain-containing protein</fullName>
    </recommendedName>
</protein>
<organism evidence="3">
    <name type="scientific">Lepeophtheirus salmonis</name>
    <name type="common">Salmon louse</name>
    <name type="synonym">Caligus salmonis</name>
    <dbReference type="NCBI Taxonomy" id="72036"/>
    <lineage>
        <taxon>Eukaryota</taxon>
        <taxon>Metazoa</taxon>
        <taxon>Ecdysozoa</taxon>
        <taxon>Arthropoda</taxon>
        <taxon>Crustacea</taxon>
        <taxon>Multicrustacea</taxon>
        <taxon>Hexanauplia</taxon>
        <taxon>Copepoda</taxon>
        <taxon>Siphonostomatoida</taxon>
        <taxon>Caligidae</taxon>
        <taxon>Lepeophtheirus</taxon>
    </lineage>
</organism>
<feature type="region of interest" description="Disordered" evidence="1">
    <location>
        <begin position="235"/>
        <end position="258"/>
    </location>
</feature>
<evidence type="ECO:0000256" key="2">
    <source>
        <dbReference type="SAM" id="SignalP"/>
    </source>
</evidence>
<keyword evidence="2" id="KW-0732">Signal</keyword>
<evidence type="ECO:0008006" key="4">
    <source>
        <dbReference type="Google" id="ProtNLM"/>
    </source>
</evidence>
<dbReference type="GeneID" id="121120144"/>
<dbReference type="RefSeq" id="XP_040570918.1">
    <property type="nucleotide sequence ID" value="XM_040714984.2"/>
</dbReference>
<dbReference type="EMBL" id="HACA01000551">
    <property type="protein sequence ID" value="CDW17912.1"/>
    <property type="molecule type" value="Transcribed_RNA"/>
</dbReference>
<dbReference type="OrthoDB" id="10464318at2759"/>
<feature type="signal peptide" evidence="2">
    <location>
        <begin position="1"/>
        <end position="22"/>
    </location>
</feature>
<dbReference type="AlphaFoldDB" id="A0A0K2SX34"/>
<name>A0A0K2SX34_LEPSM</name>
<feature type="chain" id="PRO_5005487198" description="WAP domain-containing protein" evidence="2">
    <location>
        <begin position="23"/>
        <end position="285"/>
    </location>
</feature>
<accession>A0A0K2SX34</accession>
<evidence type="ECO:0000313" key="3">
    <source>
        <dbReference type="EMBL" id="CDW17912.1"/>
    </source>
</evidence>
<proteinExistence type="predicted"/>
<reference evidence="3" key="1">
    <citation type="submission" date="2014-05" db="EMBL/GenBank/DDBJ databases">
        <authorList>
            <person name="Chronopoulou M."/>
        </authorList>
    </citation>
    <scope>NUCLEOTIDE SEQUENCE</scope>
    <source>
        <tissue evidence="3">Whole organism</tissue>
    </source>
</reference>